<comment type="caution">
    <text evidence="2">The sequence shown here is derived from an EMBL/GenBank/DDBJ whole genome shotgun (WGS) entry which is preliminary data.</text>
</comment>
<sequence length="284" mass="32563">MPAHNTKFLDRSFTIQAVLNENRKARTTYEQEILHAGPKEFYSCIRQQVTSKVSIPTILLNKQGQTVTQPHKIARVFAEQFASVFQTEPHDQLPTLDPTLRVEDSIEEILFTPDQVNRVISEMKTDTSPGPDDIPVAILKKCNLSHYLTTIMQTSYETSTLPDLWKTALVTPIFKNGSKLEPSNYRPISLTSVVCKVLEKIIVKHIRNFLSNYKVIPIQQHCFCPHRSTISNLLLCLSSWTKYFNEREPIDVIYLDYEKAFDKVPTRELLQKLECVGIRGKLLA</sequence>
<evidence type="ECO:0000313" key="2">
    <source>
        <dbReference type="EMBL" id="CAK1590159.1"/>
    </source>
</evidence>
<dbReference type="InterPro" id="IPR043502">
    <property type="entry name" value="DNA/RNA_pol_sf"/>
</dbReference>
<protein>
    <recommendedName>
        <fullName evidence="1">Reverse transcriptase domain-containing protein</fullName>
    </recommendedName>
</protein>
<dbReference type="GO" id="GO:0071897">
    <property type="term" value="P:DNA biosynthetic process"/>
    <property type="evidence" value="ECO:0007669"/>
    <property type="project" value="UniProtKB-ARBA"/>
</dbReference>
<dbReference type="SUPFAM" id="SSF56672">
    <property type="entry name" value="DNA/RNA polymerases"/>
    <property type="match status" value="1"/>
</dbReference>
<name>A0AAV1L5B5_9NEOP</name>
<keyword evidence="3" id="KW-1185">Reference proteome</keyword>
<dbReference type="Proteomes" id="UP001314205">
    <property type="component" value="Unassembled WGS sequence"/>
</dbReference>
<dbReference type="PANTHER" id="PTHR19446">
    <property type="entry name" value="REVERSE TRANSCRIPTASES"/>
    <property type="match status" value="1"/>
</dbReference>
<accession>A0AAV1L5B5</accession>
<dbReference type="Pfam" id="PF00078">
    <property type="entry name" value="RVT_1"/>
    <property type="match status" value="1"/>
</dbReference>
<proteinExistence type="predicted"/>
<dbReference type="InterPro" id="IPR000477">
    <property type="entry name" value="RT_dom"/>
</dbReference>
<reference evidence="2 3" key="1">
    <citation type="submission" date="2023-11" db="EMBL/GenBank/DDBJ databases">
        <authorList>
            <person name="Hedman E."/>
            <person name="Englund M."/>
            <person name="Stromberg M."/>
            <person name="Nyberg Akerstrom W."/>
            <person name="Nylinder S."/>
            <person name="Jareborg N."/>
            <person name="Kallberg Y."/>
            <person name="Kronander E."/>
        </authorList>
    </citation>
    <scope>NUCLEOTIDE SEQUENCE [LARGE SCALE GENOMIC DNA]</scope>
</reference>
<evidence type="ECO:0000259" key="1">
    <source>
        <dbReference type="Pfam" id="PF00078"/>
    </source>
</evidence>
<gene>
    <name evidence="2" type="ORF">PARMNEM_LOCUS10565</name>
</gene>
<organism evidence="2 3">
    <name type="scientific">Parnassius mnemosyne</name>
    <name type="common">clouded apollo</name>
    <dbReference type="NCBI Taxonomy" id="213953"/>
    <lineage>
        <taxon>Eukaryota</taxon>
        <taxon>Metazoa</taxon>
        <taxon>Ecdysozoa</taxon>
        <taxon>Arthropoda</taxon>
        <taxon>Hexapoda</taxon>
        <taxon>Insecta</taxon>
        <taxon>Pterygota</taxon>
        <taxon>Neoptera</taxon>
        <taxon>Endopterygota</taxon>
        <taxon>Lepidoptera</taxon>
        <taxon>Glossata</taxon>
        <taxon>Ditrysia</taxon>
        <taxon>Papilionoidea</taxon>
        <taxon>Papilionidae</taxon>
        <taxon>Parnassiinae</taxon>
        <taxon>Parnassini</taxon>
        <taxon>Parnassius</taxon>
        <taxon>Driopa</taxon>
    </lineage>
</organism>
<dbReference type="CDD" id="cd01650">
    <property type="entry name" value="RT_nLTR_like"/>
    <property type="match status" value="1"/>
</dbReference>
<dbReference type="EMBL" id="CAVLGL010000085">
    <property type="protein sequence ID" value="CAK1590159.1"/>
    <property type="molecule type" value="Genomic_DNA"/>
</dbReference>
<feature type="domain" description="Reverse transcriptase" evidence="1">
    <location>
        <begin position="177"/>
        <end position="279"/>
    </location>
</feature>
<dbReference type="AlphaFoldDB" id="A0AAV1L5B5"/>
<evidence type="ECO:0000313" key="3">
    <source>
        <dbReference type="Proteomes" id="UP001314205"/>
    </source>
</evidence>